<comment type="caution">
    <text evidence="3">The sequence shown here is derived from an EMBL/GenBank/DDBJ whole genome shotgun (WGS) entry which is preliminary data.</text>
</comment>
<keyword evidence="4" id="KW-1185">Reference proteome</keyword>
<dbReference type="SUPFAM" id="SSF53300">
    <property type="entry name" value="vWA-like"/>
    <property type="match status" value="1"/>
</dbReference>
<dbReference type="Pfam" id="PF00092">
    <property type="entry name" value="VWA"/>
    <property type="match status" value="1"/>
</dbReference>
<proteinExistence type="predicted"/>
<evidence type="ECO:0000313" key="4">
    <source>
        <dbReference type="Proteomes" id="UP000766595"/>
    </source>
</evidence>
<dbReference type="PROSITE" id="PS50234">
    <property type="entry name" value="VWFA"/>
    <property type="match status" value="1"/>
</dbReference>
<accession>A0A947GI62</accession>
<sequence>MIGDFFASPLALLLLPLPLAALLLLPPAVGEEGGAMRVPETIAARLAAGIGARVAGRSRLGLAGLLWIALVLALAGPQRLEPSAALPVSGRDLVLVLDLSGSMDRKDFEIDGTPARRLDAVKKVAAAFVRGRTGDRIGLVIFAERAFFAAPPTFDTESVARTIEAATIGIAGRSTAIGEGLGLGLKRLAKSSAPSRVVILLSDGANNAGTVGPRDVALLARDLGIRVHTIALGANELGMAGDDPDAVDAATLRRVAELSGGTAFRVRSTGDLEAVSASLDAMEANRGRAAAAQVFRTYWVYPAVAALLLALALAGSDAGLLTRAGLAQARGPVVGRRMRRRSTGSAPDRVGGSEAVPAGAPGTARPDRHREAA</sequence>
<evidence type="ECO:0000313" key="3">
    <source>
        <dbReference type="EMBL" id="MBT9288889.1"/>
    </source>
</evidence>
<gene>
    <name evidence="3" type="ORF">KL771_05480</name>
</gene>
<dbReference type="EMBL" id="JAHHZF010000002">
    <property type="protein sequence ID" value="MBT9288889.1"/>
    <property type="molecule type" value="Genomic_DNA"/>
</dbReference>
<feature type="region of interest" description="Disordered" evidence="1">
    <location>
        <begin position="332"/>
        <end position="373"/>
    </location>
</feature>
<feature type="domain" description="VWFA" evidence="2">
    <location>
        <begin position="92"/>
        <end position="282"/>
    </location>
</feature>
<organism evidence="3 4">
    <name type="scientific">Prosthecodimorpha staleyi</name>
    <dbReference type="NCBI Taxonomy" id="2840188"/>
    <lineage>
        <taxon>Bacteria</taxon>
        <taxon>Pseudomonadati</taxon>
        <taxon>Pseudomonadota</taxon>
        <taxon>Alphaproteobacteria</taxon>
        <taxon>Hyphomicrobiales</taxon>
        <taxon>Ancalomicrobiaceae</taxon>
        <taxon>Prosthecodimorpha</taxon>
    </lineage>
</organism>
<reference evidence="3 4" key="1">
    <citation type="submission" date="2021-06" db="EMBL/GenBank/DDBJ databases">
        <authorList>
            <person name="Grouzdev D.S."/>
            <person name="Koziaeva V."/>
        </authorList>
    </citation>
    <scope>NUCLEOTIDE SEQUENCE [LARGE SCALE GENOMIC DNA]</scope>
    <source>
        <strain evidence="3 4">22</strain>
    </source>
</reference>
<dbReference type="PANTHER" id="PTHR22550">
    <property type="entry name" value="SPORE GERMINATION PROTEIN"/>
    <property type="match status" value="1"/>
</dbReference>
<dbReference type="Proteomes" id="UP000766595">
    <property type="component" value="Unassembled WGS sequence"/>
</dbReference>
<evidence type="ECO:0000256" key="1">
    <source>
        <dbReference type="SAM" id="MobiDB-lite"/>
    </source>
</evidence>
<dbReference type="AlphaFoldDB" id="A0A947GI62"/>
<name>A0A947GI62_9HYPH</name>
<evidence type="ECO:0000259" key="2">
    <source>
        <dbReference type="PROSITE" id="PS50234"/>
    </source>
</evidence>
<dbReference type="PANTHER" id="PTHR22550:SF18">
    <property type="entry name" value="VWFA DOMAIN-CONTAINING PROTEIN"/>
    <property type="match status" value="1"/>
</dbReference>
<dbReference type="Gene3D" id="3.40.50.410">
    <property type="entry name" value="von Willebrand factor, type A domain"/>
    <property type="match status" value="1"/>
</dbReference>
<dbReference type="RefSeq" id="WP_261967529.1">
    <property type="nucleotide sequence ID" value="NZ_JAHHZF010000002.1"/>
</dbReference>
<dbReference type="InterPro" id="IPR002035">
    <property type="entry name" value="VWF_A"/>
</dbReference>
<dbReference type="SMART" id="SM00327">
    <property type="entry name" value="VWA"/>
    <property type="match status" value="1"/>
</dbReference>
<dbReference type="InterPro" id="IPR050768">
    <property type="entry name" value="UPF0353/GerABKA_families"/>
</dbReference>
<dbReference type="InterPro" id="IPR036465">
    <property type="entry name" value="vWFA_dom_sf"/>
</dbReference>
<protein>
    <submittedName>
        <fullName evidence="3">VWA domain-containing protein</fullName>
    </submittedName>
</protein>